<dbReference type="InterPro" id="IPR016181">
    <property type="entry name" value="Acyl_CoA_acyltransferase"/>
</dbReference>
<name>A0A0G4NU59_PENC3</name>
<keyword evidence="2" id="KW-0472">Membrane</keyword>
<dbReference type="Pfam" id="PF00583">
    <property type="entry name" value="Acetyltransf_1"/>
    <property type="match status" value="1"/>
</dbReference>
<evidence type="ECO:0000313" key="4">
    <source>
        <dbReference type="EMBL" id="CRL17499.1"/>
    </source>
</evidence>
<sequence length="357" mass="39662">MARMVTSPCPRDYANTTNPNDAVNEKKARHSSLGTSQDTFKPIASPGQSTDVATEDFEIASVLKLIAISVTEQRRLAAKSLILHPVTLILVAASFAYSVGTVYHDPSGWPYVVVIYVTAVSATLGIVTRLAGEYDNEAEKVGTLNWLYGHDASKEVNPTTTQEDPVFNSDNGVTFVLVHRFGGCIVGTLVVSIVYIGIQPHPTTNGTTLPTGENYDSFIRAWTVQKGFRGYGVGAALLNEAVMICHEHKWKGLRFANSHANSLRIFPCIFHWDMDQASDMWRSYLRKRTEAHRQSRAVLETRLLDAALNTSDSQGPMINTQMRLVCIQAKLEELIRSYFNVRLEKAVEAQARWRKIS</sequence>
<dbReference type="GO" id="GO:0016747">
    <property type="term" value="F:acyltransferase activity, transferring groups other than amino-acyl groups"/>
    <property type="evidence" value="ECO:0007669"/>
    <property type="project" value="InterPro"/>
</dbReference>
<dbReference type="SUPFAM" id="SSF55729">
    <property type="entry name" value="Acyl-CoA N-acyltransferases (Nat)"/>
    <property type="match status" value="1"/>
</dbReference>
<dbReference type="Gene3D" id="3.40.630.30">
    <property type="match status" value="1"/>
</dbReference>
<protein>
    <submittedName>
        <fullName evidence="4">Str. FM013</fullName>
    </submittedName>
</protein>
<keyword evidence="2" id="KW-0812">Transmembrane</keyword>
<evidence type="ECO:0000256" key="2">
    <source>
        <dbReference type="SAM" id="Phobius"/>
    </source>
</evidence>
<evidence type="ECO:0000259" key="3">
    <source>
        <dbReference type="Pfam" id="PF00583"/>
    </source>
</evidence>
<keyword evidence="2" id="KW-1133">Transmembrane helix</keyword>
<dbReference type="Proteomes" id="UP000053732">
    <property type="component" value="Unassembled WGS sequence"/>
</dbReference>
<keyword evidence="5" id="KW-1185">Reference proteome</keyword>
<feature type="domain" description="N-acetyltransferase" evidence="3">
    <location>
        <begin position="164"/>
        <end position="249"/>
    </location>
</feature>
<proteinExistence type="predicted"/>
<feature type="transmembrane region" description="Helical" evidence="2">
    <location>
        <begin position="81"/>
        <end position="103"/>
    </location>
</feature>
<accession>A0A0G4NU59</accession>
<evidence type="ECO:0000256" key="1">
    <source>
        <dbReference type="SAM" id="MobiDB-lite"/>
    </source>
</evidence>
<dbReference type="InterPro" id="IPR000182">
    <property type="entry name" value="GNAT_dom"/>
</dbReference>
<feature type="transmembrane region" description="Helical" evidence="2">
    <location>
        <begin position="109"/>
        <end position="131"/>
    </location>
</feature>
<dbReference type="EMBL" id="HG793134">
    <property type="protein sequence ID" value="CRL17499.1"/>
    <property type="molecule type" value="Genomic_DNA"/>
</dbReference>
<evidence type="ECO:0000313" key="5">
    <source>
        <dbReference type="Proteomes" id="UP000053732"/>
    </source>
</evidence>
<reference evidence="4 5" key="1">
    <citation type="journal article" date="2014" name="Nat. Commun.">
        <title>Multiple recent horizontal transfers of a large genomic region in cheese making fungi.</title>
        <authorList>
            <person name="Cheeseman K."/>
            <person name="Ropars J."/>
            <person name="Renault P."/>
            <person name="Dupont J."/>
            <person name="Gouzy J."/>
            <person name="Branca A."/>
            <person name="Abraham A.L."/>
            <person name="Ceppi M."/>
            <person name="Conseiller E."/>
            <person name="Debuchy R."/>
            <person name="Malagnac F."/>
            <person name="Goarin A."/>
            <person name="Silar P."/>
            <person name="Lacoste S."/>
            <person name="Sallet E."/>
            <person name="Bensimon A."/>
            <person name="Giraud T."/>
            <person name="Brygoo Y."/>
        </authorList>
    </citation>
    <scope>NUCLEOTIDE SEQUENCE [LARGE SCALE GENOMIC DNA]</scope>
    <source>
        <strain evidence="5">FM 013</strain>
    </source>
</reference>
<gene>
    <name evidence="4" type="ORF">PCAMFM013_S001g000459</name>
</gene>
<feature type="region of interest" description="Disordered" evidence="1">
    <location>
        <begin position="1"/>
        <end position="47"/>
    </location>
</feature>
<organism evidence="4 5">
    <name type="scientific">Penicillium camemberti (strain FM 013)</name>
    <dbReference type="NCBI Taxonomy" id="1429867"/>
    <lineage>
        <taxon>Eukaryota</taxon>
        <taxon>Fungi</taxon>
        <taxon>Dikarya</taxon>
        <taxon>Ascomycota</taxon>
        <taxon>Pezizomycotina</taxon>
        <taxon>Eurotiomycetes</taxon>
        <taxon>Eurotiomycetidae</taxon>
        <taxon>Eurotiales</taxon>
        <taxon>Aspergillaceae</taxon>
        <taxon>Penicillium</taxon>
    </lineage>
</organism>
<feature type="transmembrane region" description="Helical" evidence="2">
    <location>
        <begin position="177"/>
        <end position="198"/>
    </location>
</feature>
<dbReference type="AlphaFoldDB" id="A0A0G4NU59"/>